<dbReference type="EMBL" id="CACTIH010009101">
    <property type="protein sequence ID" value="CAA3024086.1"/>
    <property type="molecule type" value="Genomic_DNA"/>
</dbReference>
<proteinExistence type="predicted"/>
<keyword evidence="2" id="KW-1185">Reference proteome</keyword>
<reference evidence="1 2" key="1">
    <citation type="submission" date="2019-12" db="EMBL/GenBank/DDBJ databases">
        <authorList>
            <person name="Alioto T."/>
            <person name="Alioto T."/>
            <person name="Gomez Garrido J."/>
        </authorList>
    </citation>
    <scope>NUCLEOTIDE SEQUENCE [LARGE SCALE GENOMIC DNA]</scope>
</reference>
<sequence length="161" mass="17113">MASFCAYSATEAPSSSTCRPKFAENSLAPIRSIKTGNKHCGSVRIGMVLQKTTSLVSASRFLAHAREMSDEGGEEEECILNNCNGGFNLVSEDTVFLSQGNTDSKQSVEKRIERMSNTKTLIPMPSHGSPTGGGTRAGLFRTPISGGVQNQLLLMACPGQP</sequence>
<gene>
    <name evidence="1" type="ORF">OLEA9_A107885</name>
</gene>
<evidence type="ECO:0000313" key="2">
    <source>
        <dbReference type="Proteomes" id="UP000594638"/>
    </source>
</evidence>
<protein>
    <submittedName>
        <fullName evidence="1">Uncharacterized protein</fullName>
    </submittedName>
</protein>
<name>A0A8S0UX58_OLEEU</name>
<accession>A0A8S0UX58</accession>
<dbReference type="AlphaFoldDB" id="A0A8S0UX58"/>
<organism evidence="1 2">
    <name type="scientific">Olea europaea subsp. europaea</name>
    <dbReference type="NCBI Taxonomy" id="158383"/>
    <lineage>
        <taxon>Eukaryota</taxon>
        <taxon>Viridiplantae</taxon>
        <taxon>Streptophyta</taxon>
        <taxon>Embryophyta</taxon>
        <taxon>Tracheophyta</taxon>
        <taxon>Spermatophyta</taxon>
        <taxon>Magnoliopsida</taxon>
        <taxon>eudicotyledons</taxon>
        <taxon>Gunneridae</taxon>
        <taxon>Pentapetalae</taxon>
        <taxon>asterids</taxon>
        <taxon>lamiids</taxon>
        <taxon>Lamiales</taxon>
        <taxon>Oleaceae</taxon>
        <taxon>Oleeae</taxon>
        <taxon>Olea</taxon>
    </lineage>
</organism>
<comment type="caution">
    <text evidence="1">The sequence shown here is derived from an EMBL/GenBank/DDBJ whole genome shotgun (WGS) entry which is preliminary data.</text>
</comment>
<dbReference type="Proteomes" id="UP000594638">
    <property type="component" value="Unassembled WGS sequence"/>
</dbReference>
<dbReference type="Gramene" id="OE9A107885T1">
    <property type="protein sequence ID" value="OE9A107885C1"/>
    <property type="gene ID" value="OE9A107885"/>
</dbReference>
<evidence type="ECO:0000313" key="1">
    <source>
        <dbReference type="EMBL" id="CAA3024086.1"/>
    </source>
</evidence>
<dbReference type="OrthoDB" id="10442659at2759"/>